<dbReference type="SUPFAM" id="SSF51182">
    <property type="entry name" value="RmlC-like cupins"/>
    <property type="match status" value="1"/>
</dbReference>
<comment type="catalytic activity">
    <reaction evidence="7">
        <text>alpha-D-mannose 1-phosphate + GTP + H(+) = GDP-alpha-D-mannose + diphosphate</text>
        <dbReference type="Rhea" id="RHEA:15229"/>
        <dbReference type="ChEBI" id="CHEBI:15378"/>
        <dbReference type="ChEBI" id="CHEBI:33019"/>
        <dbReference type="ChEBI" id="CHEBI:37565"/>
        <dbReference type="ChEBI" id="CHEBI:57527"/>
        <dbReference type="ChEBI" id="CHEBI:58409"/>
        <dbReference type="EC" id="2.7.7.13"/>
    </reaction>
</comment>
<evidence type="ECO:0000256" key="3">
    <source>
        <dbReference type="ARBA" id="ARBA00022679"/>
    </source>
</evidence>
<dbReference type="InterPro" id="IPR051161">
    <property type="entry name" value="Mannose-6P_isomerase_type2"/>
</dbReference>
<dbReference type="InterPro" id="IPR049577">
    <property type="entry name" value="GMPP_N"/>
</dbReference>
<evidence type="ECO:0000313" key="12">
    <source>
        <dbReference type="EMBL" id="MDO6965195.1"/>
    </source>
</evidence>
<reference evidence="12" key="1">
    <citation type="journal article" date="2015" name="Int. J. Syst. Evol. Microbiol.">
        <title>Rhizobium alvei sp. nov., isolated from a freshwater river.</title>
        <authorList>
            <person name="Sheu S.Y."/>
            <person name="Huang H.W."/>
            <person name="Young C.C."/>
            <person name="Chen W.M."/>
        </authorList>
    </citation>
    <scope>NUCLEOTIDE SEQUENCE</scope>
    <source>
        <strain evidence="12">TNR-22</strain>
    </source>
</reference>
<dbReference type="Pfam" id="PF00483">
    <property type="entry name" value="NTP_transferase"/>
    <property type="match status" value="1"/>
</dbReference>
<keyword evidence="12" id="KW-0413">Isomerase</keyword>
<dbReference type="InterPro" id="IPR011051">
    <property type="entry name" value="RmlC_Cupin_sf"/>
</dbReference>
<evidence type="ECO:0000256" key="8">
    <source>
        <dbReference type="RuleBase" id="RU004190"/>
    </source>
</evidence>
<comment type="caution">
    <text evidence="12">The sequence shown here is derived from an EMBL/GenBank/DDBJ whole genome shotgun (WGS) entry which is preliminary data.</text>
</comment>
<dbReference type="Pfam" id="PF01050">
    <property type="entry name" value="MannoseP_isomer"/>
    <property type="match status" value="1"/>
</dbReference>
<feature type="domain" description="MannoseP isomerase/GMP-like beta-helix" evidence="11">
    <location>
        <begin position="301"/>
        <end position="348"/>
    </location>
</feature>
<evidence type="ECO:0000256" key="2">
    <source>
        <dbReference type="ARBA" id="ARBA00012387"/>
    </source>
</evidence>
<dbReference type="PANTHER" id="PTHR46390:SF1">
    <property type="entry name" value="MANNOSE-1-PHOSPHATE GUANYLYLTRANSFERASE"/>
    <property type="match status" value="1"/>
</dbReference>
<comment type="similarity">
    <text evidence="1 8">Belongs to the mannose-6-phosphate isomerase type 2 family.</text>
</comment>
<dbReference type="CDD" id="cd02213">
    <property type="entry name" value="cupin_PMI_typeII_C"/>
    <property type="match status" value="1"/>
</dbReference>
<dbReference type="GO" id="GO:0004475">
    <property type="term" value="F:mannose-1-phosphate guanylyltransferase (GTP) activity"/>
    <property type="evidence" value="ECO:0007669"/>
    <property type="project" value="UniProtKB-EC"/>
</dbReference>
<evidence type="ECO:0000256" key="7">
    <source>
        <dbReference type="ARBA" id="ARBA00047343"/>
    </source>
</evidence>
<dbReference type="GO" id="GO:0004476">
    <property type="term" value="F:mannose-6-phosphate isomerase activity"/>
    <property type="evidence" value="ECO:0007669"/>
    <property type="project" value="UniProtKB-EC"/>
</dbReference>
<reference evidence="12" key="2">
    <citation type="submission" date="2023-07" db="EMBL/GenBank/DDBJ databases">
        <authorList>
            <person name="Shen H."/>
        </authorList>
    </citation>
    <scope>NUCLEOTIDE SEQUENCE</scope>
    <source>
        <strain evidence="12">TNR-22</strain>
    </source>
</reference>
<evidence type="ECO:0000256" key="1">
    <source>
        <dbReference type="ARBA" id="ARBA00006115"/>
    </source>
</evidence>
<sequence length="474" mass="51816">MTSNLIVPVILAGGKGTRLWPMSRSQRPKQFLALTGDLSLFQMTLKRLSDPSRYAKPIVVTNSDYRFLVAEQAQEAGVELADVVLEPVARNTAAAIAAATIIAAKDGPALVHILASDHNIVVDEAYITAIDTAAAAARAGRLVTFGITPTSPATGFGYVEAGAREETGAHQVKRFVEKPDEDRAKAMIESGNFYWNSGMFLFDSTVFLDECKALAPDVLAAAEAAVKAAREDLDFIRLGEKEFAASPNISVDYAIFEKTSLASVVPSPIRWSDLGAWDAVWKESAADEAGNVTRGPVDLFNTTKSMVVSESMHVAVNGLDDAVVIATEDAIYVGKLSDAQDVGRVVKEMMRNPATMKLTEEHRTSYRPWGGYSSVLVGERFQVKRLFVKPGKRLSLQKHHHRSEHWIVVRGTAEVQIGDKTQMLRENESVYIPQGEVHRLSNPGKILLELVEVQTGSYLGEDDIIRLEDTFGRT</sequence>
<proteinExistence type="inferred from homology"/>
<dbReference type="InterPro" id="IPR029044">
    <property type="entry name" value="Nucleotide-diphossugar_trans"/>
</dbReference>
<gene>
    <name evidence="12" type="ORF">Q4481_14605</name>
</gene>
<dbReference type="RefSeq" id="WP_304377126.1">
    <property type="nucleotide sequence ID" value="NZ_JAUOZU010000009.1"/>
</dbReference>
<dbReference type="InterPro" id="IPR005835">
    <property type="entry name" value="NTP_transferase_dom"/>
</dbReference>
<keyword evidence="13" id="KW-1185">Reference proteome</keyword>
<keyword evidence="5" id="KW-0547">Nucleotide-binding</keyword>
<dbReference type="CDD" id="cd02509">
    <property type="entry name" value="GDP-M1P_Guanylyltransferase"/>
    <property type="match status" value="1"/>
</dbReference>
<dbReference type="InterPro" id="IPR054566">
    <property type="entry name" value="ManC/GMP-like_b-helix"/>
</dbReference>
<evidence type="ECO:0000256" key="6">
    <source>
        <dbReference type="ARBA" id="ARBA00023134"/>
    </source>
</evidence>
<evidence type="ECO:0000256" key="4">
    <source>
        <dbReference type="ARBA" id="ARBA00022695"/>
    </source>
</evidence>
<dbReference type="Gene3D" id="2.60.120.10">
    <property type="entry name" value="Jelly Rolls"/>
    <property type="match status" value="1"/>
</dbReference>
<evidence type="ECO:0000259" key="10">
    <source>
        <dbReference type="Pfam" id="PF01050"/>
    </source>
</evidence>
<dbReference type="InterPro" id="IPR006375">
    <property type="entry name" value="Man1P_GuaTrfase/Man6P_Isoase"/>
</dbReference>
<evidence type="ECO:0000256" key="5">
    <source>
        <dbReference type="ARBA" id="ARBA00022741"/>
    </source>
</evidence>
<keyword evidence="4 12" id="KW-0548">Nucleotidyltransferase</keyword>
<keyword evidence="6" id="KW-0342">GTP-binding</keyword>
<evidence type="ECO:0000259" key="11">
    <source>
        <dbReference type="Pfam" id="PF22640"/>
    </source>
</evidence>
<dbReference type="EMBL" id="JAUOZU010000009">
    <property type="protein sequence ID" value="MDO6965195.1"/>
    <property type="molecule type" value="Genomic_DNA"/>
</dbReference>
<name>A0ABT8YN84_9HYPH</name>
<dbReference type="Gene3D" id="3.90.550.10">
    <property type="entry name" value="Spore Coat Polysaccharide Biosynthesis Protein SpsA, Chain A"/>
    <property type="match status" value="1"/>
</dbReference>
<dbReference type="Proteomes" id="UP001174932">
    <property type="component" value="Unassembled WGS sequence"/>
</dbReference>
<dbReference type="InterPro" id="IPR001538">
    <property type="entry name" value="Man6P_isomerase-2_C"/>
</dbReference>
<dbReference type="NCBIfam" id="TIGR01479">
    <property type="entry name" value="GMP_PMI"/>
    <property type="match status" value="1"/>
</dbReference>
<accession>A0ABT8YN84</accession>
<dbReference type="InterPro" id="IPR014710">
    <property type="entry name" value="RmlC-like_jellyroll"/>
</dbReference>
<feature type="domain" description="Nucleotidyl transferase" evidence="9">
    <location>
        <begin position="8"/>
        <end position="288"/>
    </location>
</feature>
<dbReference type="EC" id="2.7.7.13" evidence="2"/>
<dbReference type="PANTHER" id="PTHR46390">
    <property type="entry name" value="MANNOSE-1-PHOSPHATE GUANYLYLTRANSFERASE"/>
    <property type="match status" value="1"/>
</dbReference>
<keyword evidence="3 12" id="KW-0808">Transferase</keyword>
<evidence type="ECO:0000259" key="9">
    <source>
        <dbReference type="Pfam" id="PF00483"/>
    </source>
</evidence>
<dbReference type="SUPFAM" id="SSF53448">
    <property type="entry name" value="Nucleotide-diphospho-sugar transferases"/>
    <property type="match status" value="1"/>
</dbReference>
<organism evidence="12 13">
    <name type="scientific">Rhizobium alvei</name>
    <dbReference type="NCBI Taxonomy" id="1132659"/>
    <lineage>
        <taxon>Bacteria</taxon>
        <taxon>Pseudomonadati</taxon>
        <taxon>Pseudomonadota</taxon>
        <taxon>Alphaproteobacteria</taxon>
        <taxon>Hyphomicrobiales</taxon>
        <taxon>Rhizobiaceae</taxon>
        <taxon>Rhizobium/Agrobacterium group</taxon>
        <taxon>Rhizobium</taxon>
    </lineage>
</organism>
<dbReference type="Pfam" id="PF22640">
    <property type="entry name" value="ManC_GMP_beta-helix"/>
    <property type="match status" value="1"/>
</dbReference>
<protein>
    <recommendedName>
        <fullName evidence="2">mannose-1-phosphate guanylyltransferase</fullName>
        <ecNumber evidence="2">2.7.7.13</ecNumber>
    </recommendedName>
</protein>
<feature type="domain" description="Mannose-6-phosphate isomerase type II C-terminal" evidence="10">
    <location>
        <begin position="357"/>
        <end position="469"/>
    </location>
</feature>
<evidence type="ECO:0000313" key="13">
    <source>
        <dbReference type="Proteomes" id="UP001174932"/>
    </source>
</evidence>